<feature type="region of interest" description="Disordered" evidence="2">
    <location>
        <begin position="1"/>
        <end position="49"/>
    </location>
</feature>
<evidence type="ECO:0000313" key="3">
    <source>
        <dbReference type="EMBL" id="KAL0521860.1"/>
    </source>
</evidence>
<dbReference type="Proteomes" id="UP001501274">
    <property type="component" value="Unassembled WGS sequence"/>
</dbReference>
<evidence type="ECO:0000313" key="4">
    <source>
        <dbReference type="Proteomes" id="UP001501274"/>
    </source>
</evidence>
<gene>
    <name evidence="3" type="ORF">Q4I28_005220</name>
</gene>
<dbReference type="EMBL" id="JBAMZN010000030">
    <property type="protein sequence ID" value="KAL0521860.1"/>
    <property type="molecule type" value="Genomic_DNA"/>
</dbReference>
<proteinExistence type="predicted"/>
<keyword evidence="4" id="KW-1185">Reference proteome</keyword>
<accession>A0AAW3BGD9</accession>
<feature type="region of interest" description="Disordered" evidence="2">
    <location>
        <begin position="868"/>
        <end position="895"/>
    </location>
</feature>
<dbReference type="AlphaFoldDB" id="A0AAW3BGD9"/>
<protein>
    <submittedName>
        <fullName evidence="3">Uncharacterized protein</fullName>
    </submittedName>
</protein>
<reference evidence="3 4" key="1">
    <citation type="submission" date="2024-02" db="EMBL/GenBank/DDBJ databases">
        <title>FIRST GENOME SEQUENCES OF Leishmania (Viannia) shawi, Leishmania (Viannia) lindenbergi AND Leishmania (Viannia) utingensis.</title>
        <authorList>
            <person name="Resadore F."/>
            <person name="Custodio M.G.F."/>
            <person name="Boite M.C."/>
            <person name="Cupolillo E."/>
            <person name="Ferreira G.E.M."/>
        </authorList>
    </citation>
    <scope>NUCLEOTIDE SEQUENCE [LARGE SCALE GENOMIC DNA]</scope>
    <source>
        <strain evidence="3 4">MDAS/BR/1979/M5533</strain>
    </source>
</reference>
<organism evidence="3 4">
    <name type="scientific">Leishmania naiffi</name>
    <dbReference type="NCBI Taxonomy" id="5678"/>
    <lineage>
        <taxon>Eukaryota</taxon>
        <taxon>Discoba</taxon>
        <taxon>Euglenozoa</taxon>
        <taxon>Kinetoplastea</taxon>
        <taxon>Metakinetoplastina</taxon>
        <taxon>Trypanosomatida</taxon>
        <taxon>Trypanosomatidae</taxon>
        <taxon>Leishmaniinae</taxon>
        <taxon>Leishmania</taxon>
        <taxon>Leishmania naiffi species complex</taxon>
    </lineage>
</organism>
<keyword evidence="1" id="KW-0175">Coiled coil</keyword>
<sequence length="931" mass="106869">MSQLPPHDSHQLRRRPRLPSTGSQSISSSARPLSRPRTEVCENAPPLVSPTVSPPATPVVVAVRERCSNTPPPVGWQYPSCSRCLVCGQLGCDSCSVKVDPAATKQKLESLRLNTPYERAKLARSTEELRSEESRQRARLVGRYESWLEGLHTVELMQRHTVRVIMQEVAHRQQLCNEEQARRAAHVIAADQHLVLLALQSSEVAARYATLAREREGFAGLSRLYAYATQVVRLLQREATTREALRYTESSQWHRLQAQEVECRQLMCEHVTERHRLCETYWESREDLCRQRIAGLENLGALAVAHREMLRQHVQQRCTLLASTEQGKRDVVAEEAATRMRLREEMLEEADYIEECHRIFERQRATLCKAEASQRQGIREAAERGYHALFLDMKASADVVYAAEVERTDRRHSELLLALETLCSIQHEEDAAFTALMSRERDEAAGRRVWMAQKSEARAALLHRCLHERESVLAVEESLAREALRKAAASGEVAVADRIVAKARARAELCTCAESAVEALAKEEQCARFRLLSHMAAHEELVVRWCETKRFARLHFVDSEAPPRSAICWQEQQNWQQLCIAFARTCKAVEERTALEDQARTKATRSALNALEQVAREEAQAWQHLCSEETEQRYRTVEAFHYRRQVELLYEETQRREFLARDELAARTAVRTRMALFARYAAEATLAALHTQLCEVVASEESARVCFYEHVGEWYDWAAHQQREEELRLIEALEQRIKEELRSRQEYMQEDGRLYDPAEFLMFARSSAEDGDQRTRGAAAAAADLEAGYTNNLRRELVLQTLGNPLCAAPLSAAAVDFLVAVMDSVGQRRDVAQERFAAAERHARDASKKLLQHERLYAAEKEKEEMYELSSRREREERERRMHQETLDKTRSQQTIIAEKRRLADVQAELLQEQKKLETLKGNISKQYNR</sequence>
<feature type="coiled-coil region" evidence="1">
    <location>
        <begin position="723"/>
        <end position="750"/>
    </location>
</feature>
<evidence type="ECO:0000256" key="1">
    <source>
        <dbReference type="SAM" id="Coils"/>
    </source>
</evidence>
<feature type="compositionally biased region" description="Basic and acidic residues" evidence="2">
    <location>
        <begin position="868"/>
        <end position="892"/>
    </location>
</feature>
<evidence type="ECO:0000256" key="2">
    <source>
        <dbReference type="SAM" id="MobiDB-lite"/>
    </source>
</evidence>
<feature type="compositionally biased region" description="Polar residues" evidence="2">
    <location>
        <begin position="20"/>
        <end position="31"/>
    </location>
</feature>
<comment type="caution">
    <text evidence="3">The sequence shown here is derived from an EMBL/GenBank/DDBJ whole genome shotgun (WGS) entry which is preliminary data.</text>
</comment>
<name>A0AAW3BGD9_9TRYP</name>